<dbReference type="AlphaFoldDB" id="A0A0U5K1R9"/>
<dbReference type="PANTHER" id="PTHR43013:SF1">
    <property type="entry name" value="GLUTAMYL-TRNA REDUCTASE"/>
    <property type="match status" value="1"/>
</dbReference>
<feature type="site" description="Important for activity" evidence="4">
    <location>
        <position position="93"/>
    </location>
</feature>
<dbReference type="KEGG" id="pnl:PNK_0395"/>
<dbReference type="SUPFAM" id="SSF51735">
    <property type="entry name" value="NAD(P)-binding Rossmann-fold domains"/>
    <property type="match status" value="1"/>
</dbReference>
<keyword evidence="3 4" id="KW-0627">Porphyrin biosynthesis</keyword>
<dbReference type="Pfam" id="PF01488">
    <property type="entry name" value="Shikimate_DH"/>
    <property type="match status" value="1"/>
</dbReference>
<dbReference type="Proteomes" id="UP000069902">
    <property type="component" value="Chromosome cPNK"/>
</dbReference>
<dbReference type="InterPro" id="IPR018214">
    <property type="entry name" value="GluRdtase_CS"/>
</dbReference>
<feature type="binding site" evidence="4">
    <location>
        <position position="103"/>
    </location>
    <ligand>
        <name>substrate</name>
    </ligand>
</feature>
<dbReference type="EMBL" id="LN879502">
    <property type="protein sequence ID" value="CUI16027.1"/>
    <property type="molecule type" value="Genomic_DNA"/>
</dbReference>
<dbReference type="PROSITE" id="PS00747">
    <property type="entry name" value="GLUTR"/>
    <property type="match status" value="1"/>
</dbReference>
<comment type="function">
    <text evidence="4">Catalyzes the NADPH-dependent reduction of glutamyl-tRNA(Glu) to glutamate 1-semialdehyde (GSA).</text>
</comment>
<evidence type="ECO:0000256" key="4">
    <source>
        <dbReference type="HAMAP-Rule" id="MF_00087"/>
    </source>
</evidence>
<name>A0A0U5K1R9_9BACT</name>
<dbReference type="InterPro" id="IPR036291">
    <property type="entry name" value="NAD(P)-bd_dom_sf"/>
</dbReference>
<dbReference type="FunCoup" id="A0A0U5K1R9">
    <property type="interactions" value="272"/>
</dbReference>
<dbReference type="Gene3D" id="3.40.50.720">
    <property type="entry name" value="NAD(P)-binding Rossmann-like Domain"/>
    <property type="match status" value="1"/>
</dbReference>
<evidence type="ECO:0000313" key="7">
    <source>
        <dbReference type="EMBL" id="CUI16027.1"/>
    </source>
</evidence>
<dbReference type="UniPathway" id="UPA00251">
    <property type="reaction ID" value="UER00316"/>
</dbReference>
<dbReference type="HAMAP" id="MF_00087">
    <property type="entry name" value="Glu_tRNA_reductase"/>
    <property type="match status" value="1"/>
</dbReference>
<comment type="subunit">
    <text evidence="4">Homodimer.</text>
</comment>
<dbReference type="Gene3D" id="3.30.460.30">
    <property type="entry name" value="Glutamyl-tRNA reductase, N-terminal domain"/>
    <property type="match status" value="1"/>
</dbReference>
<evidence type="ECO:0000256" key="2">
    <source>
        <dbReference type="ARBA" id="ARBA00023002"/>
    </source>
</evidence>
<accession>A0A0U5K1R9</accession>
<dbReference type="RefSeq" id="WP_059059967.1">
    <property type="nucleotide sequence ID" value="NZ_LN879502.1"/>
</dbReference>
<dbReference type="InterPro" id="IPR006151">
    <property type="entry name" value="Shikm_DH/Glu-tRNA_Rdtase"/>
</dbReference>
<feature type="binding site" evidence="4">
    <location>
        <begin position="108"/>
        <end position="110"/>
    </location>
    <ligand>
        <name>substrate</name>
    </ligand>
</feature>
<feature type="domain" description="Quinate/shikimate 5-dehydrogenase/glutamyl-tRNA reductase" evidence="5">
    <location>
        <begin position="168"/>
        <end position="294"/>
    </location>
</feature>
<evidence type="ECO:0000313" key="8">
    <source>
        <dbReference type="Proteomes" id="UP000069902"/>
    </source>
</evidence>
<organism evidence="7 8">
    <name type="scientific">Candidatus Protochlamydia naegleriophila</name>
    <dbReference type="NCBI Taxonomy" id="389348"/>
    <lineage>
        <taxon>Bacteria</taxon>
        <taxon>Pseudomonadati</taxon>
        <taxon>Chlamydiota</taxon>
        <taxon>Chlamydiia</taxon>
        <taxon>Parachlamydiales</taxon>
        <taxon>Parachlamydiaceae</taxon>
        <taxon>Candidatus Protochlamydia</taxon>
    </lineage>
</organism>
<comment type="miscellaneous">
    <text evidence="4">During catalysis, the active site Cys acts as a nucleophile attacking the alpha-carbonyl group of tRNA-bound glutamate with the formation of a thioester intermediate between enzyme and glutamate, and the concomitant release of tRNA(Glu). The thioester intermediate is finally reduced by direct hydride transfer from NADPH, to form the product GSA.</text>
</comment>
<feature type="domain" description="Glutamyl-tRNA reductase N-terminal" evidence="6">
    <location>
        <begin position="6"/>
        <end position="149"/>
    </location>
</feature>
<evidence type="ECO:0000259" key="5">
    <source>
        <dbReference type="Pfam" id="PF01488"/>
    </source>
</evidence>
<proteinExistence type="inferred from homology"/>
<keyword evidence="1 4" id="KW-0521">NADP</keyword>
<comment type="pathway">
    <text evidence="4">Porphyrin-containing compound metabolism; protoporphyrin-IX biosynthesis; 5-aminolevulinate from L-glutamyl-tRNA(Glu): step 1/2.</text>
</comment>
<dbReference type="GO" id="GO:0008883">
    <property type="term" value="F:glutamyl-tRNA reductase activity"/>
    <property type="evidence" value="ECO:0007669"/>
    <property type="project" value="UniProtKB-UniRule"/>
</dbReference>
<sequence length="340" mass="38827">MRVGVVGINHKLADLKLREALAKTCQKRFGAGHSVHDQHHFILLSTCNRTEVYFSSNDLAVTHSYLLSILRHDVKEEFDHKLYSYFGVDCFSHLTRVTSGLDSAIIAETEIQGQVKNAYELATSYLCLPKELHFLFQKSLGISKKIRSELQLGRGMPNLEHAILQTGKHFFKSCTQARILFVGTSDINQKILGFLRSKDYANITICNRSNARALQLAHVHGVQQLDWHQLAAWHQYDWVIFGTKSPDYLIRHQDVSEEAKGQKLIMDLCVPRNVEPKLSQDPRITLLNIDQINRLLKIRHRCMTHTLVEAENRINEATHNHTARYIQKEQSKIAVLAASA</sequence>
<dbReference type="Pfam" id="PF05201">
    <property type="entry name" value="GlutR_N"/>
    <property type="match status" value="1"/>
</dbReference>
<comment type="domain">
    <text evidence="4">Possesses an unusual extended V-shaped dimeric structure with each monomer consisting of three distinct domains arranged along a curved 'spinal' alpha-helix. The N-terminal catalytic domain specifically recognizes the glutamate moiety of the substrate. The second domain is the NADPH-binding domain, and the third C-terminal domain is responsible for dimerization.</text>
</comment>
<keyword evidence="8" id="KW-1185">Reference proteome</keyword>
<dbReference type="EC" id="1.2.1.70" evidence="4"/>
<dbReference type="PATRIC" id="fig|389348.3.peg.441"/>
<dbReference type="GO" id="GO:0019353">
    <property type="term" value="P:protoporphyrinogen IX biosynthetic process from glutamate"/>
    <property type="evidence" value="ECO:0007669"/>
    <property type="project" value="TreeGrafter"/>
</dbReference>
<dbReference type="SUPFAM" id="SSF69742">
    <property type="entry name" value="Glutamyl tRNA-reductase catalytic, N-terminal domain"/>
    <property type="match status" value="1"/>
</dbReference>
<feature type="binding site" evidence="4">
    <location>
        <position position="114"/>
    </location>
    <ligand>
        <name>substrate</name>
    </ligand>
</feature>
<feature type="active site" description="Nucleophile" evidence="4">
    <location>
        <position position="47"/>
    </location>
</feature>
<dbReference type="InterPro" id="IPR036343">
    <property type="entry name" value="GluRdtase_N_sf"/>
</dbReference>
<feature type="binding site" evidence="4">
    <location>
        <begin position="183"/>
        <end position="188"/>
    </location>
    <ligand>
        <name>NADP(+)</name>
        <dbReference type="ChEBI" id="CHEBI:58349"/>
    </ligand>
</feature>
<gene>
    <name evidence="4 7" type="primary">hemA</name>
    <name evidence="7" type="ORF">PNK_0395</name>
</gene>
<evidence type="ECO:0000256" key="1">
    <source>
        <dbReference type="ARBA" id="ARBA00022857"/>
    </source>
</evidence>
<comment type="catalytic activity">
    <reaction evidence="4">
        <text>(S)-4-amino-5-oxopentanoate + tRNA(Glu) + NADP(+) = L-glutamyl-tRNA(Glu) + NADPH + H(+)</text>
        <dbReference type="Rhea" id="RHEA:12344"/>
        <dbReference type="Rhea" id="RHEA-COMP:9663"/>
        <dbReference type="Rhea" id="RHEA-COMP:9680"/>
        <dbReference type="ChEBI" id="CHEBI:15378"/>
        <dbReference type="ChEBI" id="CHEBI:57501"/>
        <dbReference type="ChEBI" id="CHEBI:57783"/>
        <dbReference type="ChEBI" id="CHEBI:58349"/>
        <dbReference type="ChEBI" id="CHEBI:78442"/>
        <dbReference type="ChEBI" id="CHEBI:78520"/>
        <dbReference type="EC" id="1.2.1.70"/>
    </reaction>
</comment>
<dbReference type="PANTHER" id="PTHR43013">
    <property type="entry name" value="GLUTAMYL-TRNA REDUCTASE"/>
    <property type="match status" value="1"/>
</dbReference>
<keyword evidence="2 4" id="KW-0560">Oxidoreductase</keyword>
<reference evidence="8" key="1">
    <citation type="submission" date="2015-09" db="EMBL/GenBank/DDBJ databases">
        <authorList>
            <person name="Bertelli C."/>
        </authorList>
    </citation>
    <scope>NUCLEOTIDE SEQUENCE [LARGE SCALE GENOMIC DNA]</scope>
    <source>
        <strain evidence="8">KNic</strain>
    </source>
</reference>
<feature type="binding site" evidence="4">
    <location>
        <begin position="46"/>
        <end position="49"/>
    </location>
    <ligand>
        <name>substrate</name>
    </ligand>
</feature>
<dbReference type="STRING" id="389348.PNK_0395"/>
<dbReference type="InParanoid" id="A0A0U5K1R9"/>
<dbReference type="CDD" id="cd05213">
    <property type="entry name" value="NAD_bind_Glutamyl_tRNA_reduct"/>
    <property type="match status" value="1"/>
</dbReference>
<dbReference type="InterPro" id="IPR015895">
    <property type="entry name" value="4pyrrol_synth_GluRdtase_N"/>
</dbReference>
<dbReference type="InterPro" id="IPR000343">
    <property type="entry name" value="4pyrrol_synth_GluRdtase"/>
</dbReference>
<dbReference type="GO" id="GO:0050661">
    <property type="term" value="F:NADP binding"/>
    <property type="evidence" value="ECO:0007669"/>
    <property type="project" value="InterPro"/>
</dbReference>
<evidence type="ECO:0000259" key="6">
    <source>
        <dbReference type="Pfam" id="PF05201"/>
    </source>
</evidence>
<evidence type="ECO:0000256" key="3">
    <source>
        <dbReference type="ARBA" id="ARBA00023244"/>
    </source>
</evidence>
<comment type="similarity">
    <text evidence="4">Belongs to the glutamyl-tRNA reductase family.</text>
</comment>
<protein>
    <recommendedName>
        <fullName evidence="4">Glutamyl-tRNA reductase</fullName>
        <shortName evidence="4">GluTR</shortName>
        <ecNumber evidence="4">1.2.1.70</ecNumber>
    </recommendedName>
</protein>